<reference evidence="1 2" key="1">
    <citation type="journal article" date="2020" name="Microb. Ecol.">
        <title>Ecogenomics of the Marine Benthic Filamentous Cyanobacterium Adonisia.</title>
        <authorList>
            <person name="Walter J.M."/>
            <person name="Coutinho F.H."/>
            <person name="Leomil L."/>
            <person name="Hargreaves P.I."/>
            <person name="Campeao M.E."/>
            <person name="Vieira V.V."/>
            <person name="Silva B.S."/>
            <person name="Fistarol G.O."/>
            <person name="Salomon P.S."/>
            <person name="Sawabe T."/>
            <person name="Mino S."/>
            <person name="Hosokawa M."/>
            <person name="Miyashita H."/>
            <person name="Maruyama F."/>
            <person name="van Verk M.C."/>
            <person name="Dutilh B.E."/>
            <person name="Thompson C.C."/>
            <person name="Thompson F.L."/>
        </authorList>
    </citation>
    <scope>NUCLEOTIDE SEQUENCE [LARGE SCALE GENOMIC DNA]</scope>
    <source>
        <strain evidence="1 2">CCMR0081</strain>
    </source>
</reference>
<protein>
    <submittedName>
        <fullName evidence="1">Uncharacterized protein</fullName>
    </submittedName>
</protein>
<keyword evidence="2" id="KW-1185">Reference proteome</keyword>
<dbReference type="EMBL" id="QXHD01000001">
    <property type="protein sequence ID" value="NEZ54176.1"/>
    <property type="molecule type" value="Genomic_DNA"/>
</dbReference>
<proteinExistence type="predicted"/>
<comment type="caution">
    <text evidence="1">The sequence shown here is derived from an EMBL/GenBank/DDBJ whole genome shotgun (WGS) entry which is preliminary data.</text>
</comment>
<dbReference type="AlphaFoldDB" id="A0A6M0RD67"/>
<gene>
    <name evidence="1" type="ORF">DXZ20_00330</name>
</gene>
<sequence>MDLLGDSQLLPPQRERVTGAIVFKRFTQSIKDNGGSPQSYRNAVVEETKELFDCSVNELYQMTGGKIRDRSTLPQSAQEAYMVNESLSANELERMHGTIGGETQEEVDERILGVVREQSKQTRKWLPW</sequence>
<name>A0A6M0RD67_9CYAN</name>
<evidence type="ECO:0000313" key="2">
    <source>
        <dbReference type="Proteomes" id="UP000481033"/>
    </source>
</evidence>
<organism evidence="1 2">
    <name type="scientific">Adonisia turfae CCMR0081</name>
    <dbReference type="NCBI Taxonomy" id="2292702"/>
    <lineage>
        <taxon>Bacteria</taxon>
        <taxon>Bacillati</taxon>
        <taxon>Cyanobacteriota</taxon>
        <taxon>Adonisia</taxon>
        <taxon>Adonisia turfae</taxon>
    </lineage>
</organism>
<accession>A0A6M0RD67</accession>
<dbReference type="Proteomes" id="UP000481033">
    <property type="component" value="Unassembled WGS sequence"/>
</dbReference>
<dbReference type="RefSeq" id="WP_163695498.1">
    <property type="nucleotide sequence ID" value="NZ_QXHD01000001.1"/>
</dbReference>
<evidence type="ECO:0000313" key="1">
    <source>
        <dbReference type="EMBL" id="NEZ54176.1"/>
    </source>
</evidence>